<keyword evidence="3" id="KW-1185">Reference proteome</keyword>
<protein>
    <submittedName>
        <fullName evidence="2">Uncharacterized protein</fullName>
    </submittedName>
</protein>
<comment type="caution">
    <text evidence="2">The sequence shown here is derived from an EMBL/GenBank/DDBJ whole genome shotgun (WGS) entry which is preliminary data.</text>
</comment>
<evidence type="ECO:0000313" key="3">
    <source>
        <dbReference type="Proteomes" id="UP000218282"/>
    </source>
</evidence>
<gene>
    <name evidence="2" type="ORF">RU86_GL001623</name>
</gene>
<dbReference type="AlphaFoldDB" id="A0A2A5RUI4"/>
<sequence>MYSTYGQNPYLNTSLLDQQFAEAIKAQERHAIKAILVAKKSKIKSKGVTVSEKLTAQTRKMKNFAGRTVVSNLNEGLTGQSAQAAERQLTSRHFNPNLKSPIK</sequence>
<organism evidence="2 3">
    <name type="scientific">Pseudolactococcus piscium</name>
    <dbReference type="NCBI Taxonomy" id="1364"/>
    <lineage>
        <taxon>Bacteria</taxon>
        <taxon>Bacillati</taxon>
        <taxon>Bacillota</taxon>
        <taxon>Bacilli</taxon>
        <taxon>Lactobacillales</taxon>
        <taxon>Streptococcaceae</taxon>
        <taxon>Pseudolactococcus</taxon>
    </lineage>
</organism>
<feature type="region of interest" description="Disordered" evidence="1">
    <location>
        <begin position="80"/>
        <end position="103"/>
    </location>
</feature>
<dbReference type="EMBL" id="JXJW01000032">
    <property type="protein sequence ID" value="PCS04437.1"/>
    <property type="molecule type" value="Genomic_DNA"/>
</dbReference>
<dbReference type="Proteomes" id="UP000218282">
    <property type="component" value="Unassembled WGS sequence"/>
</dbReference>
<feature type="compositionally biased region" description="Polar residues" evidence="1">
    <location>
        <begin position="91"/>
        <end position="103"/>
    </location>
</feature>
<accession>A0A2A5RUI4</accession>
<dbReference type="RefSeq" id="WP_096815373.1">
    <property type="nucleotide sequence ID" value="NZ_JXJW01000032.1"/>
</dbReference>
<proteinExistence type="predicted"/>
<reference evidence="2 3" key="1">
    <citation type="submission" date="2014-12" db="EMBL/GenBank/DDBJ databases">
        <title>Draft genome sequences of 10 type strains of Lactococcus.</title>
        <authorList>
            <person name="Sun Z."/>
            <person name="Zhong Z."/>
            <person name="Liu W."/>
            <person name="Zhang W."/>
            <person name="Zhang H."/>
        </authorList>
    </citation>
    <scope>NUCLEOTIDE SEQUENCE [LARGE SCALE GENOMIC DNA]</scope>
    <source>
        <strain evidence="2 3">DSM 6634</strain>
    </source>
</reference>
<name>A0A2A5RUI4_9LACT</name>
<evidence type="ECO:0000256" key="1">
    <source>
        <dbReference type="SAM" id="MobiDB-lite"/>
    </source>
</evidence>
<evidence type="ECO:0000313" key="2">
    <source>
        <dbReference type="EMBL" id="PCS04437.1"/>
    </source>
</evidence>